<feature type="transmembrane region" description="Helical" evidence="9">
    <location>
        <begin position="26"/>
        <end position="52"/>
    </location>
</feature>
<protein>
    <recommendedName>
        <fullName evidence="9">Protein translocase subunit SecE</fullName>
    </recommendedName>
</protein>
<dbReference type="GO" id="GO:0065002">
    <property type="term" value="P:intracellular protein transmembrane transport"/>
    <property type="evidence" value="ECO:0007669"/>
    <property type="project" value="UniProtKB-UniRule"/>
</dbReference>
<keyword evidence="3 9" id="KW-1003">Cell membrane</keyword>
<keyword evidence="2 9" id="KW-0813">Transport</keyword>
<dbReference type="PANTHER" id="PTHR33910">
    <property type="entry name" value="PROTEIN TRANSLOCASE SUBUNIT SECE"/>
    <property type="match status" value="1"/>
</dbReference>
<evidence type="ECO:0000256" key="1">
    <source>
        <dbReference type="ARBA" id="ARBA00004370"/>
    </source>
</evidence>
<dbReference type="GO" id="GO:0005886">
    <property type="term" value="C:plasma membrane"/>
    <property type="evidence" value="ECO:0007669"/>
    <property type="project" value="UniProtKB-SubCell"/>
</dbReference>
<comment type="subunit">
    <text evidence="9">Component of the Sec protein translocase complex. Heterotrimer consisting of SecY, SecE and SecG subunits. The heterotrimers can form oligomers, although 1 heterotrimer is thought to be able to translocate proteins. Interacts with the ribosome. Interacts with SecDF, and other proteins may be involved. Interacts with SecA.</text>
</comment>
<name>A0A2G6K7V1_9BACT</name>
<dbReference type="GO" id="GO:0009306">
    <property type="term" value="P:protein secretion"/>
    <property type="evidence" value="ECO:0007669"/>
    <property type="project" value="UniProtKB-UniRule"/>
</dbReference>
<evidence type="ECO:0000256" key="4">
    <source>
        <dbReference type="ARBA" id="ARBA00022692"/>
    </source>
</evidence>
<organism evidence="10 11">
    <name type="scientific">candidate division KSB3 bacterium</name>
    <dbReference type="NCBI Taxonomy" id="2044937"/>
    <lineage>
        <taxon>Bacteria</taxon>
        <taxon>candidate division KSB3</taxon>
    </lineage>
</organism>
<dbReference type="Gene3D" id="1.20.5.1030">
    <property type="entry name" value="Preprotein translocase secy subunit"/>
    <property type="match status" value="1"/>
</dbReference>
<evidence type="ECO:0000256" key="2">
    <source>
        <dbReference type="ARBA" id="ARBA00022448"/>
    </source>
</evidence>
<gene>
    <name evidence="9" type="primary">secE</name>
    <name evidence="10" type="ORF">CSA56_17435</name>
</gene>
<accession>A0A2G6K7V1</accession>
<proteinExistence type="inferred from homology"/>
<dbReference type="AlphaFoldDB" id="A0A2G6K7V1"/>
<dbReference type="PROSITE" id="PS01067">
    <property type="entry name" value="SECE_SEC61G"/>
    <property type="match status" value="1"/>
</dbReference>
<evidence type="ECO:0000256" key="7">
    <source>
        <dbReference type="ARBA" id="ARBA00023010"/>
    </source>
</evidence>
<dbReference type="NCBIfam" id="TIGR00964">
    <property type="entry name" value="secE_bact"/>
    <property type="match status" value="1"/>
</dbReference>
<sequence>MKKLIQFLKEARVELKKVSWPTRKEVIGSTTIVIVVSVLSGLFLGLLDVIFFRSVYGLISWFGM</sequence>
<dbReference type="GO" id="GO:0006605">
    <property type="term" value="P:protein targeting"/>
    <property type="evidence" value="ECO:0007669"/>
    <property type="project" value="UniProtKB-UniRule"/>
</dbReference>
<evidence type="ECO:0000256" key="6">
    <source>
        <dbReference type="ARBA" id="ARBA00022989"/>
    </source>
</evidence>
<evidence type="ECO:0000256" key="5">
    <source>
        <dbReference type="ARBA" id="ARBA00022927"/>
    </source>
</evidence>
<dbReference type="Pfam" id="PF00584">
    <property type="entry name" value="SecE"/>
    <property type="match status" value="1"/>
</dbReference>
<dbReference type="InterPro" id="IPR005807">
    <property type="entry name" value="SecE_bac"/>
</dbReference>
<keyword evidence="8 9" id="KW-0472">Membrane</keyword>
<comment type="caution">
    <text evidence="10">The sequence shown here is derived from an EMBL/GenBank/DDBJ whole genome shotgun (WGS) entry which is preliminary data.</text>
</comment>
<evidence type="ECO:0000313" key="11">
    <source>
        <dbReference type="Proteomes" id="UP000230821"/>
    </source>
</evidence>
<comment type="similarity">
    <text evidence="9">Belongs to the SecE/SEC61-gamma family.</text>
</comment>
<evidence type="ECO:0000256" key="8">
    <source>
        <dbReference type="ARBA" id="ARBA00023136"/>
    </source>
</evidence>
<dbReference type="InterPro" id="IPR001901">
    <property type="entry name" value="Translocase_SecE/Sec61-g"/>
</dbReference>
<dbReference type="GO" id="GO:0043952">
    <property type="term" value="P:protein transport by the Sec complex"/>
    <property type="evidence" value="ECO:0007669"/>
    <property type="project" value="UniProtKB-UniRule"/>
</dbReference>
<keyword evidence="6 9" id="KW-1133">Transmembrane helix</keyword>
<dbReference type="HAMAP" id="MF_00422">
    <property type="entry name" value="SecE"/>
    <property type="match status" value="1"/>
</dbReference>
<dbReference type="PANTHER" id="PTHR33910:SF1">
    <property type="entry name" value="PROTEIN TRANSLOCASE SUBUNIT SECE"/>
    <property type="match status" value="1"/>
</dbReference>
<dbReference type="EMBL" id="PDSK01000131">
    <property type="protein sequence ID" value="PIE31724.1"/>
    <property type="molecule type" value="Genomic_DNA"/>
</dbReference>
<evidence type="ECO:0000256" key="3">
    <source>
        <dbReference type="ARBA" id="ARBA00022475"/>
    </source>
</evidence>
<keyword evidence="5 9" id="KW-0653">Protein transport</keyword>
<reference evidence="10 11" key="1">
    <citation type="submission" date="2017-10" db="EMBL/GenBank/DDBJ databases">
        <title>Novel microbial diversity and functional potential in the marine mammal oral microbiome.</title>
        <authorList>
            <person name="Dudek N.K."/>
            <person name="Sun C.L."/>
            <person name="Burstein D."/>
            <person name="Kantor R.S."/>
            <person name="Aliaga Goltsman D.S."/>
            <person name="Bik E.M."/>
            <person name="Thomas B.C."/>
            <person name="Banfield J.F."/>
            <person name="Relman D.A."/>
        </authorList>
    </citation>
    <scope>NUCLEOTIDE SEQUENCE [LARGE SCALE GENOMIC DNA]</scope>
    <source>
        <strain evidence="10">DOLJORAL78_47_16</strain>
    </source>
</reference>
<evidence type="ECO:0000256" key="9">
    <source>
        <dbReference type="HAMAP-Rule" id="MF_00422"/>
    </source>
</evidence>
<comment type="subcellular location">
    <subcellularLocation>
        <location evidence="9">Cell membrane</location>
        <topology evidence="9">Single-pass membrane protein</topology>
    </subcellularLocation>
    <subcellularLocation>
        <location evidence="1">Membrane</location>
    </subcellularLocation>
</comment>
<comment type="function">
    <text evidence="9">Essential subunit of the Sec protein translocation channel SecYEG. Clamps together the 2 halves of SecY. May contact the channel plug during translocation.</text>
</comment>
<keyword evidence="4 9" id="KW-0812">Transmembrane</keyword>
<dbReference type="InterPro" id="IPR038379">
    <property type="entry name" value="SecE_sf"/>
</dbReference>
<dbReference type="Proteomes" id="UP000230821">
    <property type="component" value="Unassembled WGS sequence"/>
</dbReference>
<keyword evidence="7 9" id="KW-0811">Translocation</keyword>
<dbReference type="GO" id="GO:0008320">
    <property type="term" value="F:protein transmembrane transporter activity"/>
    <property type="evidence" value="ECO:0007669"/>
    <property type="project" value="UniProtKB-UniRule"/>
</dbReference>
<evidence type="ECO:0000313" key="10">
    <source>
        <dbReference type="EMBL" id="PIE31724.1"/>
    </source>
</evidence>